<keyword evidence="2" id="KW-0104">Cadmium</keyword>
<dbReference type="FunFam" id="3.90.70.30:FF:000001">
    <property type="entry name" value="Glutathione gamma-glutamylcysteinyltransferase 1"/>
    <property type="match status" value="1"/>
</dbReference>
<accession>A0AAF3J624</accession>
<evidence type="ECO:0000313" key="7">
    <source>
        <dbReference type="WBParaSite" id="MBELARI_LOCUS18476"/>
    </source>
</evidence>
<dbReference type="GO" id="GO:0016756">
    <property type="term" value="F:glutathione gamma-glutamylcysteinyltransferase activity"/>
    <property type="evidence" value="ECO:0007669"/>
    <property type="project" value="UniProtKB-EC"/>
</dbReference>
<dbReference type="AlphaFoldDB" id="A0AAF3J624"/>
<evidence type="ECO:0000259" key="5">
    <source>
        <dbReference type="PROSITE" id="PS51443"/>
    </source>
</evidence>
<keyword evidence="4" id="KW-0479">Metal-binding</keyword>
<dbReference type="PROSITE" id="PS51443">
    <property type="entry name" value="PCS"/>
    <property type="match status" value="1"/>
</dbReference>
<protein>
    <recommendedName>
        <fullName evidence="1">glutathione gamma-glutamylcysteinyltransferase</fullName>
        <ecNumber evidence="1">2.3.2.15</ecNumber>
    </recommendedName>
</protein>
<evidence type="ECO:0000256" key="1">
    <source>
        <dbReference type="ARBA" id="ARBA00012468"/>
    </source>
</evidence>
<dbReference type="PANTHER" id="PTHR33447">
    <property type="entry name" value="GLUTATHIONE GAMMA-GLUTAMYLCYSTEINYLTRANSFERASE"/>
    <property type="match status" value="1"/>
</dbReference>
<dbReference type="GO" id="GO:0098849">
    <property type="term" value="P:cellular detoxification of cadmium ion"/>
    <property type="evidence" value="ECO:0007669"/>
    <property type="project" value="TreeGrafter"/>
</dbReference>
<dbReference type="Gene3D" id="3.90.70.30">
    <property type="entry name" value="Phytochelatin synthase, N-terminal domain"/>
    <property type="match status" value="1"/>
</dbReference>
<dbReference type="InterPro" id="IPR007719">
    <property type="entry name" value="PCS_N"/>
</dbReference>
<proteinExistence type="predicted"/>
<evidence type="ECO:0000256" key="2">
    <source>
        <dbReference type="ARBA" id="ARBA00022539"/>
    </source>
</evidence>
<keyword evidence="3" id="KW-0808">Transferase</keyword>
<evidence type="ECO:0000313" key="6">
    <source>
        <dbReference type="Proteomes" id="UP000887575"/>
    </source>
</evidence>
<dbReference type="Proteomes" id="UP000887575">
    <property type="component" value="Unassembled WGS sequence"/>
</dbReference>
<reference evidence="7" key="1">
    <citation type="submission" date="2024-02" db="UniProtKB">
        <authorList>
            <consortium name="WormBaseParasite"/>
        </authorList>
    </citation>
    <scope>IDENTIFICATION</scope>
</reference>
<evidence type="ECO:0000256" key="4">
    <source>
        <dbReference type="ARBA" id="ARBA00022723"/>
    </source>
</evidence>
<dbReference type="EC" id="2.3.2.15" evidence="1"/>
<dbReference type="SUPFAM" id="SSF54001">
    <property type="entry name" value="Cysteine proteinases"/>
    <property type="match status" value="1"/>
</dbReference>
<sequence>MSVDEIRRQLPNFFRCPLPDCCLDFCSPKGKLLFKESLNEGDANIYFKLAAHFHTQSEPQWSCGVSALAMVLNALEIDPCIVWKHYWRYFDETIVKTGKSIEEIKKDGINLLELSEIANENRAHSKARICEENEESLSIFRREIQESARSEDTAMIVSYWRNVVGQMGDGHFCPIGAYHEATDSVLLMEVSRYKYGPHWVKIIDLHRAMCVFDESMNRNRGYLLIKPIISTEGPKIRLQTANCCENRETISSITSWTQFLKSKKSPNETEENTKILANLSEIFPKTQCFYDETKDLLDLNNNEDDGRNDFRIHAENFEDFEKLDIFHCLIVLAWPYVKNYSDRSERLRLLAEKWRKSAKISSHSQIESFQQQIIVFLECARLR</sequence>
<dbReference type="GO" id="GO:0046938">
    <property type="term" value="P:phytochelatin biosynthetic process"/>
    <property type="evidence" value="ECO:0007669"/>
    <property type="project" value="InterPro"/>
</dbReference>
<dbReference type="Pfam" id="PF05023">
    <property type="entry name" value="Phytochelatin"/>
    <property type="match status" value="1"/>
</dbReference>
<dbReference type="InterPro" id="IPR038156">
    <property type="entry name" value="PCS_N_sf"/>
</dbReference>
<dbReference type="InterPro" id="IPR038765">
    <property type="entry name" value="Papain-like_cys_pep_sf"/>
</dbReference>
<dbReference type="GO" id="GO:0010273">
    <property type="term" value="P:detoxification of copper ion"/>
    <property type="evidence" value="ECO:0007669"/>
    <property type="project" value="TreeGrafter"/>
</dbReference>
<keyword evidence="6" id="KW-1185">Reference proteome</keyword>
<dbReference type="GO" id="GO:0046872">
    <property type="term" value="F:metal ion binding"/>
    <property type="evidence" value="ECO:0007669"/>
    <property type="project" value="UniProtKB-KW"/>
</dbReference>
<organism evidence="6 7">
    <name type="scientific">Mesorhabditis belari</name>
    <dbReference type="NCBI Taxonomy" id="2138241"/>
    <lineage>
        <taxon>Eukaryota</taxon>
        <taxon>Metazoa</taxon>
        <taxon>Ecdysozoa</taxon>
        <taxon>Nematoda</taxon>
        <taxon>Chromadorea</taxon>
        <taxon>Rhabditida</taxon>
        <taxon>Rhabditina</taxon>
        <taxon>Rhabditomorpha</taxon>
        <taxon>Rhabditoidea</taxon>
        <taxon>Rhabditidae</taxon>
        <taxon>Mesorhabditinae</taxon>
        <taxon>Mesorhabditis</taxon>
    </lineage>
</organism>
<evidence type="ECO:0000256" key="3">
    <source>
        <dbReference type="ARBA" id="ARBA00022679"/>
    </source>
</evidence>
<name>A0AAF3J624_9BILA</name>
<dbReference type="PANTHER" id="PTHR33447:SF2">
    <property type="entry name" value="GLUTATHIONE GAMMA-GLUTAMYLCYSTEINYLTRANSFERASE"/>
    <property type="match status" value="1"/>
</dbReference>
<feature type="domain" description="Peptidase C83" evidence="5">
    <location>
        <begin position="8"/>
        <end position="230"/>
    </location>
</feature>
<dbReference type="InterPro" id="IPR040409">
    <property type="entry name" value="PCS-like"/>
</dbReference>
<dbReference type="WBParaSite" id="MBELARI_LOCUS18476">
    <property type="protein sequence ID" value="MBELARI_LOCUS18476"/>
    <property type="gene ID" value="MBELARI_LOCUS18476"/>
</dbReference>